<keyword evidence="10" id="KW-0406">Ion transport</keyword>
<keyword evidence="4 10" id="KW-1133">Transmembrane helix</keyword>
<feature type="binding site" evidence="10">
    <location>
        <position position="75"/>
    </location>
    <ligand>
        <name>Na(+)</name>
        <dbReference type="ChEBI" id="CHEBI:29101"/>
        <note>structural</note>
    </ligand>
</feature>
<feature type="binding site" evidence="10">
    <location>
        <position position="72"/>
    </location>
    <ligand>
        <name>Na(+)</name>
        <dbReference type="ChEBI" id="CHEBI:29101"/>
        <note>structural</note>
    </ligand>
</feature>
<comment type="activity regulation">
    <text evidence="10">Na(+) is not transported, but it plays an essential structural role and its presence is essential for fluoride channel function.</text>
</comment>
<organism evidence="11 12">
    <name type="scientific">Alicyclobacillus cellulosilyticus</name>
    <dbReference type="NCBI Taxonomy" id="1003997"/>
    <lineage>
        <taxon>Bacteria</taxon>
        <taxon>Bacillati</taxon>
        <taxon>Bacillota</taxon>
        <taxon>Bacilli</taxon>
        <taxon>Bacillales</taxon>
        <taxon>Alicyclobacillaceae</taxon>
        <taxon>Alicyclobacillus</taxon>
    </lineage>
</organism>
<gene>
    <name evidence="10" type="primary">fluC</name>
    <name evidence="10" type="synonym">crcB</name>
    <name evidence="11" type="ORF">GCM10010885_14420</name>
</gene>
<evidence type="ECO:0000256" key="6">
    <source>
        <dbReference type="ARBA" id="ARBA00023303"/>
    </source>
</evidence>
<comment type="catalytic activity">
    <reaction evidence="8">
        <text>fluoride(in) = fluoride(out)</text>
        <dbReference type="Rhea" id="RHEA:76159"/>
        <dbReference type="ChEBI" id="CHEBI:17051"/>
    </reaction>
    <physiologicalReaction direction="left-to-right" evidence="8">
        <dbReference type="Rhea" id="RHEA:76160"/>
    </physiologicalReaction>
</comment>
<dbReference type="AlphaFoldDB" id="A0A917KCW6"/>
<dbReference type="RefSeq" id="WP_229776605.1">
    <property type="nucleotide sequence ID" value="NZ_BMOY01000020.1"/>
</dbReference>
<dbReference type="Proteomes" id="UP000637695">
    <property type="component" value="Unassembled WGS sequence"/>
</dbReference>
<dbReference type="EMBL" id="BMOY01000020">
    <property type="protein sequence ID" value="GGJ06379.1"/>
    <property type="molecule type" value="Genomic_DNA"/>
</dbReference>
<dbReference type="HAMAP" id="MF_00454">
    <property type="entry name" value="FluC"/>
    <property type="match status" value="1"/>
</dbReference>
<comment type="subcellular location">
    <subcellularLocation>
        <location evidence="1 10">Cell membrane</location>
        <topology evidence="1 10">Multi-pass membrane protein</topology>
    </subcellularLocation>
</comment>
<evidence type="ECO:0000256" key="1">
    <source>
        <dbReference type="ARBA" id="ARBA00004651"/>
    </source>
</evidence>
<dbReference type="PANTHER" id="PTHR28259">
    <property type="entry name" value="FLUORIDE EXPORT PROTEIN 1-RELATED"/>
    <property type="match status" value="1"/>
</dbReference>
<dbReference type="PANTHER" id="PTHR28259:SF1">
    <property type="entry name" value="FLUORIDE EXPORT PROTEIN 1-RELATED"/>
    <property type="match status" value="1"/>
</dbReference>
<dbReference type="Pfam" id="PF02537">
    <property type="entry name" value="CRCB"/>
    <property type="match status" value="1"/>
</dbReference>
<evidence type="ECO:0000256" key="3">
    <source>
        <dbReference type="ARBA" id="ARBA00022692"/>
    </source>
</evidence>
<proteinExistence type="inferred from homology"/>
<evidence type="ECO:0000256" key="10">
    <source>
        <dbReference type="HAMAP-Rule" id="MF_00454"/>
    </source>
</evidence>
<protein>
    <recommendedName>
        <fullName evidence="10">Fluoride-specific ion channel FluC</fullName>
    </recommendedName>
</protein>
<evidence type="ECO:0000256" key="7">
    <source>
        <dbReference type="ARBA" id="ARBA00035120"/>
    </source>
</evidence>
<accession>A0A917KCW6</accession>
<evidence type="ECO:0000313" key="12">
    <source>
        <dbReference type="Proteomes" id="UP000637695"/>
    </source>
</evidence>
<keyword evidence="6 10" id="KW-0407">Ion channel</keyword>
<dbReference type="GO" id="GO:0140114">
    <property type="term" value="P:cellular detoxification of fluoride"/>
    <property type="evidence" value="ECO:0007669"/>
    <property type="project" value="UniProtKB-UniRule"/>
</dbReference>
<evidence type="ECO:0000256" key="4">
    <source>
        <dbReference type="ARBA" id="ARBA00022989"/>
    </source>
</evidence>
<dbReference type="NCBIfam" id="TIGR00494">
    <property type="entry name" value="crcB"/>
    <property type="match status" value="1"/>
</dbReference>
<name>A0A917KCW6_9BACL</name>
<comment type="function">
    <text evidence="9 10">Fluoride-specific ion channel. Important for reducing fluoride concentration in the cell, thus reducing its toxicity.</text>
</comment>
<evidence type="ECO:0000256" key="5">
    <source>
        <dbReference type="ARBA" id="ARBA00023136"/>
    </source>
</evidence>
<evidence type="ECO:0000256" key="9">
    <source>
        <dbReference type="ARBA" id="ARBA00049940"/>
    </source>
</evidence>
<keyword evidence="10" id="KW-0915">Sodium</keyword>
<feature type="transmembrane region" description="Helical" evidence="10">
    <location>
        <begin position="92"/>
        <end position="115"/>
    </location>
</feature>
<keyword evidence="12" id="KW-1185">Reference proteome</keyword>
<dbReference type="GO" id="GO:0062054">
    <property type="term" value="F:fluoride channel activity"/>
    <property type="evidence" value="ECO:0007669"/>
    <property type="project" value="UniProtKB-UniRule"/>
</dbReference>
<evidence type="ECO:0000256" key="8">
    <source>
        <dbReference type="ARBA" id="ARBA00035585"/>
    </source>
</evidence>
<keyword evidence="2 10" id="KW-1003">Cell membrane</keyword>
<evidence type="ECO:0000313" key="11">
    <source>
        <dbReference type="EMBL" id="GGJ06379.1"/>
    </source>
</evidence>
<keyword evidence="10" id="KW-0813">Transport</keyword>
<dbReference type="GO" id="GO:0005886">
    <property type="term" value="C:plasma membrane"/>
    <property type="evidence" value="ECO:0007669"/>
    <property type="project" value="UniProtKB-SubCell"/>
</dbReference>
<feature type="transmembrane region" description="Helical" evidence="10">
    <location>
        <begin position="27"/>
        <end position="50"/>
    </location>
</feature>
<comment type="similarity">
    <text evidence="7 10">Belongs to the fluoride channel Fluc/FEX (TC 1.A.43) family.</text>
</comment>
<comment type="caution">
    <text evidence="11">The sequence shown here is derived from an EMBL/GenBank/DDBJ whole genome shotgun (WGS) entry which is preliminary data.</text>
</comment>
<reference evidence="11" key="1">
    <citation type="journal article" date="2014" name="Int. J. Syst. Evol. Microbiol.">
        <title>Complete genome sequence of Corynebacterium casei LMG S-19264T (=DSM 44701T), isolated from a smear-ripened cheese.</title>
        <authorList>
            <consortium name="US DOE Joint Genome Institute (JGI-PGF)"/>
            <person name="Walter F."/>
            <person name="Albersmeier A."/>
            <person name="Kalinowski J."/>
            <person name="Ruckert C."/>
        </authorList>
    </citation>
    <scope>NUCLEOTIDE SEQUENCE</scope>
    <source>
        <strain evidence="11">JCM 18487</strain>
    </source>
</reference>
<keyword evidence="3 10" id="KW-0812">Transmembrane</keyword>
<sequence>MAYLAVALGGFTGAVLRYLLSEWMATWHGFPAATLLINTSGSLFLTWFYTYTMERFPIHPHLRLGIGTGLVGAFTTYSTYAVETWKLVDARALGMALAYATASMGLSLAAAGVGYRLAMRQSRLRWAGEGEGEAP</sequence>
<reference evidence="11" key="2">
    <citation type="submission" date="2020-09" db="EMBL/GenBank/DDBJ databases">
        <authorList>
            <person name="Sun Q."/>
            <person name="Ohkuma M."/>
        </authorList>
    </citation>
    <scope>NUCLEOTIDE SEQUENCE</scope>
    <source>
        <strain evidence="11">JCM 18487</strain>
    </source>
</reference>
<evidence type="ECO:0000256" key="2">
    <source>
        <dbReference type="ARBA" id="ARBA00022475"/>
    </source>
</evidence>
<keyword evidence="10" id="KW-0479">Metal-binding</keyword>
<feature type="transmembrane region" description="Helical" evidence="10">
    <location>
        <begin position="62"/>
        <end position="80"/>
    </location>
</feature>
<dbReference type="GO" id="GO:0046872">
    <property type="term" value="F:metal ion binding"/>
    <property type="evidence" value="ECO:0007669"/>
    <property type="project" value="UniProtKB-KW"/>
</dbReference>
<dbReference type="InterPro" id="IPR003691">
    <property type="entry name" value="FluC"/>
</dbReference>
<keyword evidence="5 10" id="KW-0472">Membrane</keyword>